<dbReference type="PANTHER" id="PTHR38043">
    <property type="entry name" value="PROTEIN HEMX"/>
    <property type="match status" value="1"/>
</dbReference>
<feature type="compositionally biased region" description="Low complexity" evidence="2">
    <location>
        <begin position="65"/>
        <end position="76"/>
    </location>
</feature>
<feature type="compositionally biased region" description="Basic and acidic residues" evidence="2">
    <location>
        <begin position="1"/>
        <end position="14"/>
    </location>
</feature>
<evidence type="ECO:0000256" key="2">
    <source>
        <dbReference type="SAM" id="MobiDB-lite"/>
    </source>
</evidence>
<dbReference type="Pfam" id="PF04375">
    <property type="entry name" value="HemX"/>
    <property type="match status" value="1"/>
</dbReference>
<dbReference type="EMBL" id="AJWN02000021">
    <property type="protein sequence ID" value="OEE63542.1"/>
    <property type="molecule type" value="Genomic_DNA"/>
</dbReference>
<accession>A0A1E5CEG6</accession>
<name>A0A1E5CEG6_9GAMM</name>
<keyword evidence="3" id="KW-1133">Transmembrane helix</keyword>
<dbReference type="AlphaFoldDB" id="A0A1E5CEG6"/>
<organism evidence="4 5">
    <name type="scientific">Enterovibrio norvegicus FF-454</name>
    <dbReference type="NCBI Taxonomy" id="1185651"/>
    <lineage>
        <taxon>Bacteria</taxon>
        <taxon>Pseudomonadati</taxon>
        <taxon>Pseudomonadota</taxon>
        <taxon>Gammaproteobacteria</taxon>
        <taxon>Vibrionales</taxon>
        <taxon>Vibrionaceae</taxon>
        <taxon>Enterovibrio</taxon>
    </lineage>
</organism>
<feature type="coiled-coil region" evidence="1">
    <location>
        <begin position="116"/>
        <end position="143"/>
    </location>
</feature>
<dbReference type="InterPro" id="IPR007470">
    <property type="entry name" value="HemX"/>
</dbReference>
<evidence type="ECO:0000256" key="3">
    <source>
        <dbReference type="SAM" id="Phobius"/>
    </source>
</evidence>
<evidence type="ECO:0000313" key="5">
    <source>
        <dbReference type="Proteomes" id="UP000095039"/>
    </source>
</evidence>
<keyword evidence="5" id="KW-1185">Reference proteome</keyword>
<dbReference type="Proteomes" id="UP000095039">
    <property type="component" value="Unassembled WGS sequence"/>
</dbReference>
<keyword evidence="1" id="KW-0175">Coiled coil</keyword>
<keyword evidence="3" id="KW-0472">Membrane</keyword>
<protein>
    <submittedName>
        <fullName evidence="4">Heme biosynthesis operon protein HemX</fullName>
    </submittedName>
</protein>
<sequence>MTDKNKPSGTEKDTAAPASSKDTATNASDKATSSPSHTDTKVSDKTQAGDKPSVAPSSSAKETQPAKPSKPTASAPVKEKKGGRGLAVLAIVLVIALGAGLYYHGHQQSMQYNAGIATLSSQVSELKTALEDSDKQAQAAVQKATQDTQVLIDQQGKTIASLQSALADVKGRRPNDWLLAEANYLVNQAGRQLWLQHDVLTATTLMENADQRIAELNDPSLTPLRQAMAKDIQQLKAIKRIDRDGIVLRLNSLQQEVDKLPLANAIIPEGEAVVPETVSDNVDDWQQNLKASLSDFVSQFITYRKRDGDVVPLLTPAQTFYLQENLKAKLDQAITAVYRQNGRLYAESLKAAEEWAERFYNQDAKITESFVSTLKALSQQTIAVSYPEALESQLLISDLLADRLRRDLAPLSTGESSQ</sequence>
<evidence type="ECO:0000313" key="4">
    <source>
        <dbReference type="EMBL" id="OEE63542.1"/>
    </source>
</evidence>
<reference evidence="4 5" key="1">
    <citation type="journal article" date="2012" name="Science">
        <title>Ecological populations of bacteria act as socially cohesive units of antibiotic production and resistance.</title>
        <authorList>
            <person name="Cordero O.X."/>
            <person name="Wildschutte H."/>
            <person name="Kirkup B."/>
            <person name="Proehl S."/>
            <person name="Ngo L."/>
            <person name="Hussain F."/>
            <person name="Le Roux F."/>
            <person name="Mincer T."/>
            <person name="Polz M.F."/>
        </authorList>
    </citation>
    <scope>NUCLEOTIDE SEQUENCE [LARGE SCALE GENOMIC DNA]</scope>
    <source>
        <strain evidence="4 5">FF-454</strain>
    </source>
</reference>
<feature type="compositionally biased region" description="Polar residues" evidence="2">
    <location>
        <begin position="20"/>
        <end position="37"/>
    </location>
</feature>
<feature type="compositionally biased region" description="Basic and acidic residues" evidence="2">
    <location>
        <begin position="38"/>
        <end position="48"/>
    </location>
</feature>
<proteinExistence type="predicted"/>
<gene>
    <name evidence="4" type="ORF">A1OK_06720</name>
</gene>
<evidence type="ECO:0000256" key="1">
    <source>
        <dbReference type="SAM" id="Coils"/>
    </source>
</evidence>
<feature type="region of interest" description="Disordered" evidence="2">
    <location>
        <begin position="1"/>
        <end position="81"/>
    </location>
</feature>
<dbReference type="PANTHER" id="PTHR38043:SF1">
    <property type="entry name" value="PROTEIN HEMX"/>
    <property type="match status" value="1"/>
</dbReference>
<dbReference type="RefSeq" id="WP_016959493.1">
    <property type="nucleotide sequence ID" value="NZ_AJWN02000021.1"/>
</dbReference>
<feature type="transmembrane region" description="Helical" evidence="3">
    <location>
        <begin position="86"/>
        <end position="103"/>
    </location>
</feature>
<comment type="caution">
    <text evidence="4">The sequence shown here is derived from an EMBL/GenBank/DDBJ whole genome shotgun (WGS) entry which is preliminary data.</text>
</comment>
<keyword evidence="3" id="KW-0812">Transmembrane</keyword>